<protein>
    <submittedName>
        <fullName evidence="2">Uncharacterized protein</fullName>
    </submittedName>
</protein>
<evidence type="ECO:0000256" key="1">
    <source>
        <dbReference type="SAM" id="MobiDB-lite"/>
    </source>
</evidence>
<reference evidence="3" key="1">
    <citation type="journal article" date="2016" name="Genome Biol. Evol.">
        <title>Comparative 'omics' of the Fusarium fujikuroi species complex highlights differences in genetic potential and metabolite synthesis.</title>
        <authorList>
            <person name="Niehaus E.-M."/>
            <person name="Muensterkoetter M."/>
            <person name="Proctor R.H."/>
            <person name="Brown D.W."/>
            <person name="Sharon A."/>
            <person name="Idan Y."/>
            <person name="Oren-Young L."/>
            <person name="Sieber C.M."/>
            <person name="Novak O."/>
            <person name="Pencik A."/>
            <person name="Tarkowska D."/>
            <person name="Hromadova K."/>
            <person name="Freeman S."/>
            <person name="Maymon M."/>
            <person name="Elazar M."/>
            <person name="Youssef S.A."/>
            <person name="El-Shabrawy E.S.M."/>
            <person name="Shalaby A.B.A."/>
            <person name="Houterman P."/>
            <person name="Brock N.L."/>
            <person name="Burkhardt I."/>
            <person name="Tsavkelova E.A."/>
            <person name="Dickschat J.S."/>
            <person name="Galuszka P."/>
            <person name="Gueldener U."/>
            <person name="Tudzynski B."/>
        </authorList>
    </citation>
    <scope>NUCLEOTIDE SEQUENCE [LARGE SCALE GENOMIC DNA]</scope>
    <source>
        <strain evidence="3">ET1</strain>
    </source>
</reference>
<accession>A0A1L7VIQ9</accession>
<dbReference type="Proteomes" id="UP000183971">
    <property type="component" value="Unassembled WGS sequence"/>
</dbReference>
<name>A0A1L7VIQ9_FUSPR</name>
<evidence type="ECO:0000313" key="3">
    <source>
        <dbReference type="Proteomes" id="UP000183971"/>
    </source>
</evidence>
<comment type="caution">
    <text evidence="2">The sequence shown here is derived from an EMBL/GenBank/DDBJ whole genome shotgun (WGS) entry which is preliminary data.</text>
</comment>
<dbReference type="AlphaFoldDB" id="A0A1L7VIQ9"/>
<proteinExistence type="predicted"/>
<sequence>MITTLQKPRSQSRAVLCTGASVFSRLSRFHIATPLARFPERQWQYQARGLQTRYRPPRVTPPLRVQPKDEKFDKLMASLARFEQEYKAAGSIKQRIAATHKGSQAISEYLKSIFQSGELEVLKSLAQRVSKRHENELRDARTDGAATCLAFILSLYFIISLVEAAKSSVSEDEKEPTKPESQSLEEKDTPQAGSTKTYRRKATKFETEAPEIKCMCHRPLELDNTRVL</sequence>
<dbReference type="EMBL" id="FJOF01000004">
    <property type="protein sequence ID" value="CZR39415.1"/>
    <property type="molecule type" value="Genomic_DNA"/>
</dbReference>
<feature type="region of interest" description="Disordered" evidence="1">
    <location>
        <begin position="168"/>
        <end position="204"/>
    </location>
</feature>
<keyword evidence="3" id="KW-1185">Reference proteome</keyword>
<dbReference type="GeneID" id="42049196"/>
<organism evidence="2 3">
    <name type="scientific">Fusarium proliferatum (strain ET1)</name>
    <name type="common">Orchid endophyte fungus</name>
    <dbReference type="NCBI Taxonomy" id="1227346"/>
    <lineage>
        <taxon>Eukaryota</taxon>
        <taxon>Fungi</taxon>
        <taxon>Dikarya</taxon>
        <taxon>Ascomycota</taxon>
        <taxon>Pezizomycotina</taxon>
        <taxon>Sordariomycetes</taxon>
        <taxon>Hypocreomycetidae</taxon>
        <taxon>Hypocreales</taxon>
        <taxon>Nectriaceae</taxon>
        <taxon>Fusarium</taxon>
        <taxon>Fusarium fujikuroi species complex</taxon>
    </lineage>
</organism>
<gene>
    <name evidence="2" type="ORF">FPRO_04312</name>
</gene>
<evidence type="ECO:0000313" key="2">
    <source>
        <dbReference type="EMBL" id="CZR39415.1"/>
    </source>
</evidence>
<dbReference type="RefSeq" id="XP_031080008.1">
    <property type="nucleotide sequence ID" value="XM_031229808.1"/>
</dbReference>
<feature type="compositionally biased region" description="Basic and acidic residues" evidence="1">
    <location>
        <begin position="169"/>
        <end position="189"/>
    </location>
</feature>
<dbReference type="VEuPathDB" id="FungiDB:FPRO_04312"/>